<reference evidence="1 2" key="1">
    <citation type="submission" date="2018-11" db="EMBL/GenBank/DDBJ databases">
        <title>Complete genome sequence of Paenibacillus baekrokdamisoli strain KCTC 33723.</title>
        <authorList>
            <person name="Kang S.W."/>
            <person name="Lee K.C."/>
            <person name="Kim K.K."/>
            <person name="Kim J.S."/>
            <person name="Kim D.S."/>
            <person name="Ko S.H."/>
            <person name="Yang S.H."/>
            <person name="Lee J.S."/>
        </authorList>
    </citation>
    <scope>NUCLEOTIDE SEQUENCE [LARGE SCALE GENOMIC DNA]</scope>
    <source>
        <strain evidence="1 2">KCTC 33723</strain>
    </source>
</reference>
<dbReference type="PANTHER" id="PTHR35004:SF6">
    <property type="entry name" value="TRANSPOSASE"/>
    <property type="match status" value="1"/>
</dbReference>
<protein>
    <submittedName>
        <fullName evidence="1">Uncharacterized protein</fullName>
    </submittedName>
</protein>
<dbReference type="OrthoDB" id="9794201at2"/>
<name>A0A3G9IUU5_9BACL</name>
<dbReference type="Pfam" id="PF09299">
    <property type="entry name" value="Mu-transpos_C"/>
    <property type="match status" value="1"/>
</dbReference>
<dbReference type="InterPro" id="IPR015378">
    <property type="entry name" value="Transposase-like_Mu_C"/>
</dbReference>
<evidence type="ECO:0000313" key="2">
    <source>
        <dbReference type="Proteomes" id="UP000275368"/>
    </source>
</evidence>
<evidence type="ECO:0000313" key="1">
    <source>
        <dbReference type="EMBL" id="BBH22570.1"/>
    </source>
</evidence>
<keyword evidence="2" id="KW-1185">Reference proteome</keyword>
<organism evidence="1 2">
    <name type="scientific">Paenibacillus baekrokdamisoli</name>
    <dbReference type="NCBI Taxonomy" id="1712516"/>
    <lineage>
        <taxon>Bacteria</taxon>
        <taxon>Bacillati</taxon>
        <taxon>Bacillota</taxon>
        <taxon>Bacilli</taxon>
        <taxon>Bacillales</taxon>
        <taxon>Paenibacillaceae</taxon>
        <taxon>Paenibacillus</taxon>
    </lineage>
</organism>
<sequence length="195" mass="22847">MKSFRYVDSIFTDEAHLLINQGKITTLEQLNIYFHSWMESYNNRVHRTTKQTPKHRFEASSESIRHMTAEELQTLFLWGEERSVRKTSVVEIEGNVYDVDTSLKGKKIQVRYNPFDLSMIQIWNDVRYEDARSAELRSQKHSKLPADQEEAQTTAIGSNYLERLKAEQEAKKRKELGTTSFAKLKEKKKRGDLPC</sequence>
<proteinExistence type="predicted"/>
<dbReference type="PANTHER" id="PTHR35004">
    <property type="entry name" value="TRANSPOSASE RV3428C-RELATED"/>
    <property type="match status" value="1"/>
</dbReference>
<accession>A0A3G9IUU5</accession>
<dbReference type="EMBL" id="AP019308">
    <property type="protein sequence ID" value="BBH22570.1"/>
    <property type="molecule type" value="Genomic_DNA"/>
</dbReference>
<dbReference type="RefSeq" id="WP_125660884.1">
    <property type="nucleotide sequence ID" value="NZ_AP019308.1"/>
</dbReference>
<dbReference type="Proteomes" id="UP000275368">
    <property type="component" value="Chromosome"/>
</dbReference>
<dbReference type="KEGG" id="pbk:Back11_39150"/>
<dbReference type="AlphaFoldDB" id="A0A3G9IUU5"/>
<gene>
    <name evidence="1" type="ORF">Back11_39150</name>
</gene>